<proteinExistence type="predicted"/>
<organism evidence="1">
    <name type="scientific">Dulem virus 42</name>
    <dbReference type="NCBI Taxonomy" id="3145760"/>
    <lineage>
        <taxon>Viruses</taxon>
        <taxon>Duplodnaviria</taxon>
        <taxon>Heunggongvirae</taxon>
        <taxon>Uroviricota</taxon>
        <taxon>Caudoviricetes</taxon>
    </lineage>
</organism>
<reference evidence="1" key="1">
    <citation type="submission" date="2024-03" db="EMBL/GenBank/DDBJ databases">
        <title>Diverse circular DNA viruses in blood, oral, and fecal samples of captive lemurs.</title>
        <authorList>
            <person name="Paietta E.N."/>
            <person name="Kraberger S."/>
            <person name="Lund M.C."/>
            <person name="Custer J.M."/>
            <person name="Vargas K.M."/>
            <person name="Ehmke E.E."/>
            <person name="Yoder A.D."/>
            <person name="Varsani A."/>
        </authorList>
    </citation>
    <scope>NUCLEOTIDE SEQUENCE</scope>
    <source>
        <strain evidence="1">Duke_30FF_63</strain>
    </source>
</reference>
<accession>A0AAU8BAU9</accession>
<evidence type="ECO:0000313" key="1">
    <source>
        <dbReference type="EMBL" id="XCD08357.1"/>
    </source>
</evidence>
<name>A0AAU8BAU9_9CAUD</name>
<sequence length="204" mass="23519">MQIFSNYFIAELDTLIQYYSRDHIAQIIANPNKRITNYHGKVKEVVIDGKKQKRLDFSGNGGKFRYFYDVEKTEYDGHLLNLNQKLEALYQLQLQLETKRMKNENSTDDMFPNFRIGAIQEKKGGKLLDCDGFELVRAELKRLKDYYANGDTLNMPTDALYKSMNNMLIEAVYNELDEVTKPGHVLQLGIKNADGTYTPNSVPS</sequence>
<dbReference type="EMBL" id="PP511876">
    <property type="protein sequence ID" value="XCD08357.1"/>
    <property type="molecule type" value="Genomic_DNA"/>
</dbReference>
<protein>
    <submittedName>
        <fullName evidence="1">Uncharacterized protein</fullName>
    </submittedName>
</protein>